<organism evidence="1 2">
    <name type="scientific">Citrus sinensis</name>
    <name type="common">Sweet orange</name>
    <name type="synonym">Citrus aurantium var. sinensis</name>
    <dbReference type="NCBI Taxonomy" id="2711"/>
    <lineage>
        <taxon>Eukaryota</taxon>
        <taxon>Viridiplantae</taxon>
        <taxon>Streptophyta</taxon>
        <taxon>Embryophyta</taxon>
        <taxon>Tracheophyta</taxon>
        <taxon>Spermatophyta</taxon>
        <taxon>Magnoliopsida</taxon>
        <taxon>eudicotyledons</taxon>
        <taxon>Gunneridae</taxon>
        <taxon>Pentapetalae</taxon>
        <taxon>rosids</taxon>
        <taxon>malvids</taxon>
        <taxon>Sapindales</taxon>
        <taxon>Rutaceae</taxon>
        <taxon>Aurantioideae</taxon>
        <taxon>Citrus</taxon>
    </lineage>
</organism>
<accession>A0ACB8MMC6</accession>
<gene>
    <name evidence="1" type="ORF">KPL71_010393</name>
</gene>
<evidence type="ECO:0000313" key="1">
    <source>
        <dbReference type="EMBL" id="KAH9786819.1"/>
    </source>
</evidence>
<name>A0ACB8MMC6_CITSI</name>
<reference evidence="2" key="1">
    <citation type="journal article" date="2023" name="Hortic. Res.">
        <title>A chromosome-level phased genome enabling allele-level studies in sweet orange: a case study on citrus Huanglongbing tolerance.</title>
        <authorList>
            <person name="Wu B."/>
            <person name="Yu Q."/>
            <person name="Deng Z."/>
            <person name="Duan Y."/>
            <person name="Luo F."/>
            <person name="Gmitter F. Jr."/>
        </authorList>
    </citation>
    <scope>NUCLEOTIDE SEQUENCE [LARGE SCALE GENOMIC DNA]</scope>
    <source>
        <strain evidence="2">cv. Valencia</strain>
    </source>
</reference>
<evidence type="ECO:0000313" key="2">
    <source>
        <dbReference type="Proteomes" id="UP000829398"/>
    </source>
</evidence>
<sequence length="863" mass="97353">MASDGSKRSQVSSVPPRKLNVQKFAEARASEMESLHSIVSNRLDNNFRSRRNKRRRTSAYNNQITRKRSKKRRKFGATDKANALDDEKDQKKVPRRIRRSIELKKNPESGFPVSGDDTKRLRTHVWHAKRFTMRKLWGFYLPLGLQGRGRGSRALLKWVKEGVVVHDASYYNAVQLEGPEDSLLSILQMVLVPSPSSESGDSFHSVLSGAVYESAMLYHFGVPFSQPIAPVTYMWKPLDKQDREEDGNFNTSVGGNGSCETECHSHYRQLWLWIHASAFGEGFGALKLACQKQVNETGTLINCFSLEGQLAKLEVIGSKAFQLLQKILQPVNSTSKNSRQLKKCSMLEAQDDSQTKICSTLEDEEQISSCAILPLTVNDPRVFPDKRIEDVPESASTLTLNDELDHEMKKQVALLGISEKREELLSSSCSKFEGSGIVNDKSLWDASCGISPPMEENELCMEKHQTRMDYLCLDDPKSGKRKTSNEVQCLRSCPVLLLRNNDKRGSLMGWSIILPICWARVFWISIVSKGVRAIGLREKHWIACNIGSPYFPSDFPDCNAYSCSMGIEAAAADEKAELRPANIRHLRIPIPPPWNIVGVSLKNVATGEQYTEISSAKNMVDDKSSSHAGCGRRDMASLVCQGNPFDRIVARTSSMLTYFMNEIHGDHLLLFPHVASQKMSFVELMKKQSNLDHSQNMIKQINYNQKLCFLRVLLHAYKNGVFEEGAVVCVPQLTDISLWTSSSGINEIQLQMPQSSVRSYFKELSSGNWELQIPEDPASRASHRWPIGFVTTGFVRGSKKPVAQAFCEAVLLALLREEQWNEMPEKQRRKEIYVLVRNLRSSAYRLALATIVLEQQEDDVNFL</sequence>
<keyword evidence="2" id="KW-1185">Reference proteome</keyword>
<proteinExistence type="predicted"/>
<dbReference type="EMBL" id="CM039172">
    <property type="protein sequence ID" value="KAH9786819.1"/>
    <property type="molecule type" value="Genomic_DNA"/>
</dbReference>
<dbReference type="Proteomes" id="UP000829398">
    <property type="component" value="Chromosome 3"/>
</dbReference>
<protein>
    <submittedName>
        <fullName evidence="1">Ribonuclease Ps</fullName>
    </submittedName>
</protein>
<comment type="caution">
    <text evidence="1">The sequence shown here is derived from an EMBL/GenBank/DDBJ whole genome shotgun (WGS) entry which is preliminary data.</text>
</comment>